<keyword evidence="9 10" id="KW-0472">Membrane</keyword>
<gene>
    <name evidence="12" type="ORF">PCOR1329_LOCUS37787</name>
</gene>
<dbReference type="SUPFAM" id="SSF141072">
    <property type="entry name" value="CalX-like"/>
    <property type="match status" value="2"/>
</dbReference>
<dbReference type="Pfam" id="PF01699">
    <property type="entry name" value="Na_Ca_ex"/>
    <property type="match status" value="1"/>
</dbReference>
<dbReference type="SMART" id="SM00237">
    <property type="entry name" value="Calx_beta"/>
    <property type="match status" value="2"/>
</dbReference>
<proteinExistence type="predicted"/>
<dbReference type="Gene3D" id="1.20.1420.30">
    <property type="entry name" value="NCX, central ion-binding region"/>
    <property type="match status" value="1"/>
</dbReference>
<evidence type="ECO:0000256" key="10">
    <source>
        <dbReference type="SAM" id="Phobius"/>
    </source>
</evidence>
<sequence>MYAVLENAGFRRVIVNREGCIEHTATVYYKTVEGSAKATNDYTHTEGTLVFKPGETTQSFKIFVVDDTAFEEDEEFYVELSDPKVEGGAQATIGLNNVLTVMIIDDDDPGILSFEEEYTTIQEDIEDKTVELIVKRVSGSRGKITVQYKTEDASAKASRDYESQSGELVFEEGENAKAIRVLIYGRGSYARKDYFRVYLTDVTGGAKFDPKTDGGADKDIMTVFIETHKEGTEFTDRLMDQMQASWMRAKIGHANYREQFSAALQVNGGSDEEEEEAAPPSAMDKALHVVNLPWKITCAFIPPTDYCDGWLCFIVSLLVTAITLVALGTSLPDLFASKTAALHEPFADASVGNVTGSNCVNVFLGLGLPWMIGSLYWTAEGPTAEWRSRYEFDADIAQHFRDSGAFVVKAGALVSSVIVFTCMAGLCIMVLHFRRKRYGGELGGPRLPAMATSALLVCFWIIYVVLSSYFALSNKSSC</sequence>
<evidence type="ECO:0000313" key="12">
    <source>
        <dbReference type="EMBL" id="CAK0843444.1"/>
    </source>
</evidence>
<evidence type="ECO:0000256" key="4">
    <source>
        <dbReference type="ARBA" id="ARBA00022729"/>
    </source>
</evidence>
<dbReference type="InterPro" id="IPR038081">
    <property type="entry name" value="CalX-like_sf"/>
</dbReference>
<keyword evidence="7 10" id="KW-1133">Transmembrane helix</keyword>
<evidence type="ECO:0000256" key="9">
    <source>
        <dbReference type="ARBA" id="ARBA00023136"/>
    </source>
</evidence>
<evidence type="ECO:0000256" key="5">
    <source>
        <dbReference type="ARBA" id="ARBA00022737"/>
    </source>
</evidence>
<evidence type="ECO:0000256" key="3">
    <source>
        <dbReference type="ARBA" id="ARBA00022692"/>
    </source>
</evidence>
<accession>A0ABN9TCJ1</accession>
<organism evidence="12 13">
    <name type="scientific">Prorocentrum cordatum</name>
    <dbReference type="NCBI Taxonomy" id="2364126"/>
    <lineage>
        <taxon>Eukaryota</taxon>
        <taxon>Sar</taxon>
        <taxon>Alveolata</taxon>
        <taxon>Dinophyceae</taxon>
        <taxon>Prorocentrales</taxon>
        <taxon>Prorocentraceae</taxon>
        <taxon>Prorocentrum</taxon>
    </lineage>
</organism>
<keyword evidence="5" id="KW-0677">Repeat</keyword>
<comment type="subcellular location">
    <subcellularLocation>
        <location evidence="1">Endomembrane system</location>
        <topology evidence="1">Multi-pass membrane protein</topology>
    </subcellularLocation>
</comment>
<dbReference type="InterPro" id="IPR004837">
    <property type="entry name" value="NaCa_Exmemb"/>
</dbReference>
<keyword evidence="4" id="KW-0732">Signal</keyword>
<evidence type="ECO:0000256" key="6">
    <source>
        <dbReference type="ARBA" id="ARBA00022837"/>
    </source>
</evidence>
<dbReference type="InterPro" id="IPR044880">
    <property type="entry name" value="NCX_ion-bd_dom_sf"/>
</dbReference>
<evidence type="ECO:0000256" key="7">
    <source>
        <dbReference type="ARBA" id="ARBA00022989"/>
    </source>
</evidence>
<dbReference type="InterPro" id="IPR003644">
    <property type="entry name" value="Calx_beta"/>
</dbReference>
<feature type="transmembrane region" description="Helical" evidence="10">
    <location>
        <begin position="308"/>
        <end position="328"/>
    </location>
</feature>
<dbReference type="Proteomes" id="UP001189429">
    <property type="component" value="Unassembled WGS sequence"/>
</dbReference>
<feature type="domain" description="Calx-beta" evidence="11">
    <location>
        <begin position="1"/>
        <end position="81"/>
    </location>
</feature>
<dbReference type="Pfam" id="PF03160">
    <property type="entry name" value="Calx-beta"/>
    <property type="match status" value="1"/>
</dbReference>
<evidence type="ECO:0000256" key="8">
    <source>
        <dbReference type="ARBA" id="ARBA00023065"/>
    </source>
</evidence>
<keyword evidence="13" id="KW-1185">Reference proteome</keyword>
<reference evidence="12" key="1">
    <citation type="submission" date="2023-10" db="EMBL/GenBank/DDBJ databases">
        <authorList>
            <person name="Chen Y."/>
            <person name="Shah S."/>
            <person name="Dougan E. K."/>
            <person name="Thang M."/>
            <person name="Chan C."/>
        </authorList>
    </citation>
    <scope>NUCLEOTIDE SEQUENCE [LARGE SCALE GENOMIC DNA]</scope>
</reference>
<name>A0ABN9TCJ1_9DINO</name>
<protein>
    <recommendedName>
        <fullName evidence="11">Calx-beta domain-containing protein</fullName>
    </recommendedName>
</protein>
<keyword evidence="3 10" id="KW-0812">Transmembrane</keyword>
<dbReference type="EMBL" id="CAUYUJ010014579">
    <property type="protein sequence ID" value="CAK0843444.1"/>
    <property type="molecule type" value="Genomic_DNA"/>
</dbReference>
<keyword evidence="2" id="KW-0813">Transport</keyword>
<evidence type="ECO:0000256" key="2">
    <source>
        <dbReference type="ARBA" id="ARBA00022448"/>
    </source>
</evidence>
<keyword evidence="8" id="KW-0406">Ion transport</keyword>
<feature type="transmembrane region" description="Helical" evidence="10">
    <location>
        <begin position="406"/>
        <end position="431"/>
    </location>
</feature>
<keyword evidence="6" id="KW-0106">Calcium</keyword>
<evidence type="ECO:0000259" key="11">
    <source>
        <dbReference type="SMART" id="SM00237"/>
    </source>
</evidence>
<evidence type="ECO:0000256" key="1">
    <source>
        <dbReference type="ARBA" id="ARBA00004127"/>
    </source>
</evidence>
<dbReference type="PANTHER" id="PTHR11878">
    <property type="entry name" value="SODIUM/CALCIUM EXCHANGER"/>
    <property type="match status" value="1"/>
</dbReference>
<dbReference type="Gene3D" id="2.60.40.2030">
    <property type="match status" value="2"/>
</dbReference>
<dbReference type="PANTHER" id="PTHR11878:SF65">
    <property type="entry name" value="NA_CA-EXCHANGE PROTEIN, ISOFORM G"/>
    <property type="match status" value="1"/>
</dbReference>
<comment type="caution">
    <text evidence="12">The sequence shown here is derived from an EMBL/GenBank/DDBJ whole genome shotgun (WGS) entry which is preliminary data.</text>
</comment>
<feature type="domain" description="Calx-beta" evidence="11">
    <location>
        <begin position="99"/>
        <end position="200"/>
    </location>
</feature>
<feature type="transmembrane region" description="Helical" evidence="10">
    <location>
        <begin position="451"/>
        <end position="472"/>
    </location>
</feature>
<evidence type="ECO:0000313" key="13">
    <source>
        <dbReference type="Proteomes" id="UP001189429"/>
    </source>
</evidence>
<dbReference type="InterPro" id="IPR051171">
    <property type="entry name" value="CaCA"/>
</dbReference>